<keyword evidence="5 6" id="KW-0472">Membrane</keyword>
<sequence>MYGLKAIQEAHGWTITFLGVSVVFSALAFLSLFVANLSRILNFLDVAKRSILERLKSKPEVLQEAPAPQGNGHREVRIWLSPHDHEMMRYFELITQKLGEPFSLEEVLEKAQDRGIPRPHSALYNLIKKGVIVECRDKAMGYYCWKRGIDIAVSSDDKSPEREVAAED</sequence>
<keyword evidence="3 6" id="KW-0812">Transmembrane</keyword>
<dbReference type="EMBL" id="FOUU01000004">
    <property type="protein sequence ID" value="SFM81448.1"/>
    <property type="molecule type" value="Genomic_DNA"/>
</dbReference>
<comment type="subcellular location">
    <subcellularLocation>
        <location evidence="1">Cell membrane</location>
    </subcellularLocation>
</comment>
<gene>
    <name evidence="7" type="ORF">SAMN05660836_01581</name>
</gene>
<evidence type="ECO:0000256" key="2">
    <source>
        <dbReference type="ARBA" id="ARBA00022475"/>
    </source>
</evidence>
<organism evidence="7 8">
    <name type="scientific">Thermodesulforhabdus norvegica</name>
    <dbReference type="NCBI Taxonomy" id="39841"/>
    <lineage>
        <taxon>Bacteria</taxon>
        <taxon>Pseudomonadati</taxon>
        <taxon>Thermodesulfobacteriota</taxon>
        <taxon>Syntrophobacteria</taxon>
        <taxon>Syntrophobacterales</taxon>
        <taxon>Thermodesulforhabdaceae</taxon>
        <taxon>Thermodesulforhabdus</taxon>
    </lineage>
</organism>
<dbReference type="RefSeq" id="WP_093394805.1">
    <property type="nucleotide sequence ID" value="NZ_FOUU01000004.1"/>
</dbReference>
<name>A0A1I4TXC6_9BACT</name>
<protein>
    <submittedName>
        <fullName evidence="7">Oxaloacetate decarboxylase, gamma chain</fullName>
    </submittedName>
</protein>
<keyword evidence="2" id="KW-1003">Cell membrane</keyword>
<keyword evidence="4 6" id="KW-1133">Transmembrane helix</keyword>
<dbReference type="Pfam" id="PF04277">
    <property type="entry name" value="OAD_gamma"/>
    <property type="match status" value="1"/>
</dbReference>
<evidence type="ECO:0000256" key="6">
    <source>
        <dbReference type="SAM" id="Phobius"/>
    </source>
</evidence>
<evidence type="ECO:0000256" key="4">
    <source>
        <dbReference type="ARBA" id="ARBA00022989"/>
    </source>
</evidence>
<feature type="transmembrane region" description="Helical" evidence="6">
    <location>
        <begin position="12"/>
        <end position="35"/>
    </location>
</feature>
<evidence type="ECO:0000313" key="8">
    <source>
        <dbReference type="Proteomes" id="UP000199611"/>
    </source>
</evidence>
<reference evidence="7 8" key="1">
    <citation type="submission" date="2016-10" db="EMBL/GenBank/DDBJ databases">
        <authorList>
            <person name="de Groot N.N."/>
        </authorList>
    </citation>
    <scope>NUCLEOTIDE SEQUENCE [LARGE SCALE GENOMIC DNA]</scope>
    <source>
        <strain evidence="7 8">DSM 9990</strain>
    </source>
</reference>
<dbReference type="InterPro" id="IPR005899">
    <property type="entry name" value="Na_pump_deCOase"/>
</dbReference>
<dbReference type="OrthoDB" id="5418607at2"/>
<keyword evidence="8" id="KW-1185">Reference proteome</keyword>
<evidence type="ECO:0000256" key="3">
    <source>
        <dbReference type="ARBA" id="ARBA00022692"/>
    </source>
</evidence>
<evidence type="ECO:0000256" key="5">
    <source>
        <dbReference type="ARBA" id="ARBA00023136"/>
    </source>
</evidence>
<proteinExistence type="predicted"/>
<evidence type="ECO:0000256" key="1">
    <source>
        <dbReference type="ARBA" id="ARBA00004236"/>
    </source>
</evidence>
<accession>A0A1I4TXC6</accession>
<dbReference type="STRING" id="39841.SAMN05660836_01581"/>
<dbReference type="AlphaFoldDB" id="A0A1I4TXC6"/>
<dbReference type="Proteomes" id="UP000199611">
    <property type="component" value="Unassembled WGS sequence"/>
</dbReference>
<evidence type="ECO:0000313" key="7">
    <source>
        <dbReference type="EMBL" id="SFM81448.1"/>
    </source>
</evidence>